<feature type="compositionally biased region" description="Polar residues" evidence="1">
    <location>
        <begin position="182"/>
        <end position="193"/>
    </location>
</feature>
<comment type="caution">
    <text evidence="3">The sequence shown here is derived from an EMBL/GenBank/DDBJ whole genome shotgun (WGS) entry which is preliminary data.</text>
</comment>
<dbReference type="AlphaFoldDB" id="A0A835A6Q4"/>
<dbReference type="Proteomes" id="UP000636709">
    <property type="component" value="Unassembled WGS sequence"/>
</dbReference>
<keyword evidence="4" id="KW-1185">Reference proteome</keyword>
<feature type="signal peptide" evidence="2">
    <location>
        <begin position="1"/>
        <end position="23"/>
    </location>
</feature>
<name>A0A835A6Q4_9POAL</name>
<evidence type="ECO:0000313" key="4">
    <source>
        <dbReference type="Proteomes" id="UP000636709"/>
    </source>
</evidence>
<reference evidence="3" key="1">
    <citation type="submission" date="2020-07" db="EMBL/GenBank/DDBJ databases">
        <title>Genome sequence and genetic diversity analysis of an under-domesticated orphan crop, white fonio (Digitaria exilis).</title>
        <authorList>
            <person name="Bennetzen J.L."/>
            <person name="Chen S."/>
            <person name="Ma X."/>
            <person name="Wang X."/>
            <person name="Yssel A.E.J."/>
            <person name="Chaluvadi S.R."/>
            <person name="Johnson M."/>
            <person name="Gangashetty P."/>
            <person name="Hamidou F."/>
            <person name="Sanogo M.D."/>
            <person name="Zwaenepoel A."/>
            <person name="Wallace J."/>
            <person name="Van De Peer Y."/>
            <person name="Van Deynze A."/>
        </authorList>
    </citation>
    <scope>NUCLEOTIDE SEQUENCE</scope>
    <source>
        <tissue evidence="3">Leaves</tissue>
    </source>
</reference>
<feature type="chain" id="PRO_5032694936" evidence="2">
    <location>
        <begin position="24"/>
        <end position="319"/>
    </location>
</feature>
<gene>
    <name evidence="3" type="ORF">HU200_063862</name>
</gene>
<accession>A0A835A6Q4</accession>
<protein>
    <submittedName>
        <fullName evidence="3">Uncharacterized protein</fullName>
    </submittedName>
</protein>
<evidence type="ECO:0000256" key="2">
    <source>
        <dbReference type="SAM" id="SignalP"/>
    </source>
</evidence>
<feature type="compositionally biased region" description="Basic and acidic residues" evidence="1">
    <location>
        <begin position="156"/>
        <end position="177"/>
    </location>
</feature>
<proteinExistence type="predicted"/>
<dbReference type="EMBL" id="JACEFO010002724">
    <property type="protein sequence ID" value="KAF8650496.1"/>
    <property type="molecule type" value="Genomic_DNA"/>
</dbReference>
<feature type="region of interest" description="Disordered" evidence="1">
    <location>
        <begin position="146"/>
        <end position="194"/>
    </location>
</feature>
<evidence type="ECO:0000313" key="3">
    <source>
        <dbReference type="EMBL" id="KAF8650496.1"/>
    </source>
</evidence>
<organism evidence="3 4">
    <name type="scientific">Digitaria exilis</name>
    <dbReference type="NCBI Taxonomy" id="1010633"/>
    <lineage>
        <taxon>Eukaryota</taxon>
        <taxon>Viridiplantae</taxon>
        <taxon>Streptophyta</taxon>
        <taxon>Embryophyta</taxon>
        <taxon>Tracheophyta</taxon>
        <taxon>Spermatophyta</taxon>
        <taxon>Magnoliopsida</taxon>
        <taxon>Liliopsida</taxon>
        <taxon>Poales</taxon>
        <taxon>Poaceae</taxon>
        <taxon>PACMAD clade</taxon>
        <taxon>Panicoideae</taxon>
        <taxon>Panicodae</taxon>
        <taxon>Paniceae</taxon>
        <taxon>Anthephorinae</taxon>
        <taxon>Digitaria</taxon>
    </lineage>
</organism>
<sequence>MYRAGRAAWSLLIGFLPASSVETRSFLGLRRFRVGRSGRVLGRSDDALEILDDIDYDAKGEITQFSSPAAKSSADGRSLVLCFFCSDFIAMVEDDPAILLEIAGAVEREWRRGGGLHVTPVPPGIGMARARLASLGLAQVGLAHGGSAQQGARSSAHRDRGPPVGPKTDKRAAELAHHAAASSPTRTNLSRLSPNPKIRWSDVDLATIKGFLSFLPFFPPLTSRQQLRTSQRRRQLMARRRRLLMAYDELLCLPHPAAGLTHRLPPPSAKLMANTAPSTHRRTPCALGVPLAGGTCDREFPLVALMAVASSGRRLAGDP</sequence>
<keyword evidence="2" id="KW-0732">Signal</keyword>
<evidence type="ECO:0000256" key="1">
    <source>
        <dbReference type="SAM" id="MobiDB-lite"/>
    </source>
</evidence>